<accession>A0A8S1LRT7</accession>
<evidence type="ECO:0000256" key="2">
    <source>
        <dbReference type="SAM" id="Coils"/>
    </source>
</evidence>
<comment type="caution">
    <text evidence="4">The sequence shown here is derived from an EMBL/GenBank/DDBJ whole genome shotgun (WGS) entry which is preliminary data.</text>
</comment>
<reference evidence="4" key="1">
    <citation type="submission" date="2021-01" db="EMBL/GenBank/DDBJ databases">
        <authorList>
            <consortium name="Genoscope - CEA"/>
            <person name="William W."/>
        </authorList>
    </citation>
    <scope>NUCLEOTIDE SEQUENCE</scope>
</reference>
<proteinExistence type="predicted"/>
<keyword evidence="5" id="KW-1185">Reference proteome</keyword>
<evidence type="ECO:0000313" key="4">
    <source>
        <dbReference type="EMBL" id="CAD8068651.1"/>
    </source>
</evidence>
<keyword evidence="1" id="KW-0862">Zinc</keyword>
<dbReference type="OMA" id="FIDELIC"/>
<gene>
    <name evidence="4" type="ORF">PPRIM_AZ9-3.1.T0420266</name>
</gene>
<feature type="domain" description="RING-type" evidence="3">
    <location>
        <begin position="77"/>
        <end position="118"/>
    </location>
</feature>
<dbReference type="PROSITE" id="PS50089">
    <property type="entry name" value="ZF_RING_2"/>
    <property type="match status" value="1"/>
</dbReference>
<dbReference type="PANTHER" id="PTHR10131:SF94">
    <property type="entry name" value="TNF RECEPTOR-ASSOCIATED FACTOR 4"/>
    <property type="match status" value="1"/>
</dbReference>
<dbReference type="EMBL" id="CAJJDM010000041">
    <property type="protein sequence ID" value="CAD8068651.1"/>
    <property type="molecule type" value="Genomic_DNA"/>
</dbReference>
<evidence type="ECO:0000256" key="1">
    <source>
        <dbReference type="PROSITE-ProRule" id="PRU00175"/>
    </source>
</evidence>
<dbReference type="Proteomes" id="UP000688137">
    <property type="component" value="Unassembled WGS sequence"/>
</dbReference>
<dbReference type="PANTHER" id="PTHR10131">
    <property type="entry name" value="TNF RECEPTOR ASSOCIATED FACTOR"/>
    <property type="match status" value="1"/>
</dbReference>
<feature type="coiled-coil region" evidence="2">
    <location>
        <begin position="253"/>
        <end position="310"/>
    </location>
</feature>
<evidence type="ECO:0000259" key="3">
    <source>
        <dbReference type="PROSITE" id="PS50089"/>
    </source>
</evidence>
<keyword evidence="1" id="KW-0863">Zinc-finger</keyword>
<keyword evidence="1" id="KW-0479">Metal-binding</keyword>
<sequence>MQETFDQLEIEIENFYNQFPDSFEDEIIQNQNIQQISQLDNPQILNQSESQLEKEYIDVVRILNFEEVKVFIDELICPICSHILIDPRICLDCSQGFCKQCLSQWYNQYHSKTCPCCRSISYQPNDGSQAPKLLFKLLSKLKISCKYYNNGCRESICYDNKEKHYYNECEYRLIICQYCLGKIIKINSKTHFQECEFKPIQCTWCSQTFSYYDYQTHYGCCSFRTFKCTQCLLEYPFSQINNHTPDYCSKKQIKKFKNQYQQSKQEIQKTKQQLLEQMQQIKQLERFIKKQKLQNQENQYEIQNNEQINNSEEMNQFYEDIQLHIDPYEQQQQQFYWQRINIQEQYQDTQEKSVCSENYLEYPIQEVSFTFSDIGGTQHSQNSIQEEGYDK</sequence>
<dbReference type="InterPro" id="IPR001841">
    <property type="entry name" value="Znf_RING"/>
</dbReference>
<evidence type="ECO:0000313" key="5">
    <source>
        <dbReference type="Proteomes" id="UP000688137"/>
    </source>
</evidence>
<name>A0A8S1LRT7_PARPR</name>
<dbReference type="AlphaFoldDB" id="A0A8S1LRT7"/>
<keyword evidence="2" id="KW-0175">Coiled coil</keyword>
<dbReference type="GO" id="GO:0008270">
    <property type="term" value="F:zinc ion binding"/>
    <property type="evidence" value="ECO:0007669"/>
    <property type="project" value="UniProtKB-KW"/>
</dbReference>
<organism evidence="4 5">
    <name type="scientific">Paramecium primaurelia</name>
    <dbReference type="NCBI Taxonomy" id="5886"/>
    <lineage>
        <taxon>Eukaryota</taxon>
        <taxon>Sar</taxon>
        <taxon>Alveolata</taxon>
        <taxon>Ciliophora</taxon>
        <taxon>Intramacronucleata</taxon>
        <taxon>Oligohymenophorea</taxon>
        <taxon>Peniculida</taxon>
        <taxon>Parameciidae</taxon>
        <taxon>Paramecium</taxon>
    </lineage>
</organism>
<protein>
    <recommendedName>
        <fullName evidence="3">RING-type domain-containing protein</fullName>
    </recommendedName>
</protein>